<dbReference type="AlphaFoldDB" id="A0A1M7MW09"/>
<dbReference type="SUPFAM" id="SSF55166">
    <property type="entry name" value="Hedgehog/DD-peptidase"/>
    <property type="match status" value="1"/>
</dbReference>
<dbReference type="OrthoDB" id="9799970at2"/>
<gene>
    <name evidence="3" type="ORF">SAMN02746066_04064</name>
</gene>
<dbReference type="InterPro" id="IPR036366">
    <property type="entry name" value="PGBDSf"/>
</dbReference>
<evidence type="ECO:0000259" key="1">
    <source>
        <dbReference type="Pfam" id="PF01471"/>
    </source>
</evidence>
<dbReference type="InterPro" id="IPR039561">
    <property type="entry name" value="Peptidase_M15C"/>
</dbReference>
<evidence type="ECO:0000313" key="4">
    <source>
        <dbReference type="Proteomes" id="UP000184038"/>
    </source>
</evidence>
<dbReference type="Gene3D" id="3.30.1380.10">
    <property type="match status" value="1"/>
</dbReference>
<dbReference type="Proteomes" id="UP000184038">
    <property type="component" value="Unassembled WGS sequence"/>
</dbReference>
<dbReference type="RefSeq" id="WP_073290774.1">
    <property type="nucleotide sequence ID" value="NZ_FRCP01000023.1"/>
</dbReference>
<dbReference type="STRING" id="1120996.SAMN02746066_04064"/>
<proteinExistence type="predicted"/>
<feature type="domain" description="Peptidoglycan binding-like" evidence="1">
    <location>
        <begin position="172"/>
        <end position="223"/>
    </location>
</feature>
<dbReference type="EMBL" id="FRCP01000023">
    <property type="protein sequence ID" value="SHM95344.1"/>
    <property type="molecule type" value="Genomic_DNA"/>
</dbReference>
<name>A0A1M7MW09_9FIRM</name>
<evidence type="ECO:0000259" key="2">
    <source>
        <dbReference type="Pfam" id="PF13539"/>
    </source>
</evidence>
<dbReference type="Gene3D" id="1.10.101.10">
    <property type="entry name" value="PGBD-like superfamily/PGBD"/>
    <property type="match status" value="1"/>
</dbReference>
<dbReference type="Pfam" id="PF01471">
    <property type="entry name" value="PG_binding_1"/>
    <property type="match status" value="1"/>
</dbReference>
<dbReference type="InterPro" id="IPR036365">
    <property type="entry name" value="PGBD-like_sf"/>
</dbReference>
<evidence type="ECO:0000313" key="3">
    <source>
        <dbReference type="EMBL" id="SHM95344.1"/>
    </source>
</evidence>
<dbReference type="InterPro" id="IPR002477">
    <property type="entry name" value="Peptidoglycan-bd-like"/>
</dbReference>
<dbReference type="SUPFAM" id="SSF47090">
    <property type="entry name" value="PGBD-like"/>
    <property type="match status" value="1"/>
</dbReference>
<dbReference type="GO" id="GO:0008233">
    <property type="term" value="F:peptidase activity"/>
    <property type="evidence" value="ECO:0007669"/>
    <property type="project" value="InterPro"/>
</dbReference>
<reference evidence="3 4" key="1">
    <citation type="submission" date="2016-11" db="EMBL/GenBank/DDBJ databases">
        <authorList>
            <person name="Jaros S."/>
            <person name="Januszkiewicz K."/>
            <person name="Wedrychowicz H."/>
        </authorList>
    </citation>
    <scope>NUCLEOTIDE SEQUENCE [LARGE SCALE GENOMIC DNA]</scope>
    <source>
        <strain evidence="3 4">DSM 15930</strain>
    </source>
</reference>
<dbReference type="CDD" id="cd14845">
    <property type="entry name" value="L-Ala-D-Glu_peptidase_like"/>
    <property type="match status" value="1"/>
</dbReference>
<organism evidence="3 4">
    <name type="scientific">Anaerosporobacter mobilis DSM 15930</name>
    <dbReference type="NCBI Taxonomy" id="1120996"/>
    <lineage>
        <taxon>Bacteria</taxon>
        <taxon>Bacillati</taxon>
        <taxon>Bacillota</taxon>
        <taxon>Clostridia</taxon>
        <taxon>Lachnospirales</taxon>
        <taxon>Lachnospiraceae</taxon>
        <taxon>Anaerosporobacter</taxon>
    </lineage>
</organism>
<dbReference type="InterPro" id="IPR009045">
    <property type="entry name" value="Zn_M74/Hedgehog-like"/>
</dbReference>
<keyword evidence="4" id="KW-1185">Reference proteome</keyword>
<protein>
    <submittedName>
        <fullName evidence="3">Peptidoglycan L-alanyl-D-glutamate endopeptidase CwlK</fullName>
    </submittedName>
</protein>
<dbReference type="Pfam" id="PF13539">
    <property type="entry name" value="Peptidase_M15_4"/>
    <property type="match status" value="1"/>
</dbReference>
<sequence>MVRKMSNTAQCRDIEELNPLCQILLNKALEEIKAKDINPLVVETYRSQVRQNYLYCQGRTITQATTKGITTTFAKAYCNPNAQKVTWTLTSIHTQRNAVDVVPQRKVNGKMTAIWNANDSETKKIIKIMKKYGFEAGANWTSNPDSPHFQIKGVSVIAKSYSASNTNTYITKMIQKALNEKINANLIVDGKWGANTTKAVNKFRSQFSWKEDGKVGVETVKKLLG</sequence>
<feature type="domain" description="Peptidase M15C" evidence="2">
    <location>
        <begin position="88"/>
        <end position="151"/>
    </location>
</feature>
<accession>A0A1M7MW09</accession>